<evidence type="ECO:0000313" key="1">
    <source>
        <dbReference type="EMBL" id="CAB3930915.1"/>
    </source>
</evidence>
<accession>A0A6S7F751</accession>
<sequence length="100" mass="10033">MPGLNEYDPSAFKVNVPPLEPAVAVPTLPLAPLTSETVSLSPSGSTSLARTPFWASTLSVVSSSVVPLSSAAVGAGLVTSQLNSWEVVAPDGSVAVTVTV</sequence>
<evidence type="ECO:0000313" key="2">
    <source>
        <dbReference type="Proteomes" id="UP000494183"/>
    </source>
</evidence>
<protein>
    <submittedName>
        <fullName evidence="1">Uncharacterized protein</fullName>
    </submittedName>
</protein>
<keyword evidence="2" id="KW-1185">Reference proteome</keyword>
<organism evidence="1 2">
    <name type="scientific">Achromobacter insolitus</name>
    <dbReference type="NCBI Taxonomy" id="217204"/>
    <lineage>
        <taxon>Bacteria</taxon>
        <taxon>Pseudomonadati</taxon>
        <taxon>Pseudomonadota</taxon>
        <taxon>Betaproteobacteria</taxon>
        <taxon>Burkholderiales</taxon>
        <taxon>Alcaligenaceae</taxon>
        <taxon>Achromobacter</taxon>
    </lineage>
</organism>
<gene>
    <name evidence="1" type="ORF">LMG6000_01888</name>
</gene>
<dbReference type="Proteomes" id="UP000494183">
    <property type="component" value="Unassembled WGS sequence"/>
</dbReference>
<dbReference type="AlphaFoldDB" id="A0A6S7F751"/>
<proteinExistence type="predicted"/>
<dbReference type="EMBL" id="CADILH010000003">
    <property type="protein sequence ID" value="CAB3930915.1"/>
    <property type="molecule type" value="Genomic_DNA"/>
</dbReference>
<reference evidence="1 2" key="1">
    <citation type="submission" date="2020-04" db="EMBL/GenBank/DDBJ databases">
        <authorList>
            <person name="De Canck E."/>
        </authorList>
    </citation>
    <scope>NUCLEOTIDE SEQUENCE [LARGE SCALE GENOMIC DNA]</scope>
    <source>
        <strain evidence="1 2">LMG 6000</strain>
    </source>
</reference>
<name>A0A6S7F751_9BURK</name>